<protein>
    <submittedName>
        <fullName evidence="1">Uncharacterized protein</fullName>
    </submittedName>
</protein>
<gene>
    <name evidence="1" type="ORF">SR1949_53410</name>
</gene>
<reference evidence="2" key="1">
    <citation type="submission" date="2019-02" db="EMBL/GenBank/DDBJ databases">
        <title>Draft genome sequence of Sphaerospermopsis reniformis NIES-1949.</title>
        <authorList>
            <person name="Yamaguchi H."/>
            <person name="Suzuki S."/>
            <person name="Kawachi M."/>
        </authorList>
    </citation>
    <scope>NUCLEOTIDE SEQUENCE [LARGE SCALE GENOMIC DNA]</scope>
    <source>
        <strain evidence="2">NIES-1949</strain>
    </source>
</reference>
<comment type="caution">
    <text evidence="1">The sequence shown here is derived from an EMBL/GenBank/DDBJ whole genome shotgun (WGS) entry which is preliminary data.</text>
</comment>
<keyword evidence="2" id="KW-1185">Reference proteome</keyword>
<dbReference type="EMBL" id="BJCE01000461">
    <property type="protein sequence ID" value="GCL40207.1"/>
    <property type="molecule type" value="Genomic_DNA"/>
</dbReference>
<sequence length="86" mass="10051">MDIKLAEISQEINSLPEEAQILLLDFIQILKKHYPQPKRENTITSQPHPLNTFIEKYGAWEDERTAEEIVKEIYDSRTISHSDISL</sequence>
<organism evidence="1 2">
    <name type="scientific">Sphaerospermopsis reniformis</name>
    <dbReference type="NCBI Taxonomy" id="531300"/>
    <lineage>
        <taxon>Bacteria</taxon>
        <taxon>Bacillati</taxon>
        <taxon>Cyanobacteriota</taxon>
        <taxon>Cyanophyceae</taxon>
        <taxon>Nostocales</taxon>
        <taxon>Aphanizomenonaceae</taxon>
        <taxon>Sphaerospermopsis</taxon>
    </lineage>
</organism>
<evidence type="ECO:0000313" key="2">
    <source>
        <dbReference type="Proteomes" id="UP000300142"/>
    </source>
</evidence>
<dbReference type="Proteomes" id="UP000300142">
    <property type="component" value="Unassembled WGS sequence"/>
</dbReference>
<accession>A0A480A5L0</accession>
<proteinExistence type="predicted"/>
<evidence type="ECO:0000313" key="1">
    <source>
        <dbReference type="EMBL" id="GCL40207.1"/>
    </source>
</evidence>
<name>A0A480A5L0_9CYAN</name>
<dbReference type="RefSeq" id="WP_137669558.1">
    <property type="nucleotide sequence ID" value="NZ_BJCE01000461.1"/>
</dbReference>
<dbReference type="AlphaFoldDB" id="A0A480A5L0"/>